<feature type="transmembrane region" description="Helical" evidence="1">
    <location>
        <begin position="39"/>
        <end position="59"/>
    </location>
</feature>
<comment type="caution">
    <text evidence="3">The sequence shown here is derived from an EMBL/GenBank/DDBJ whole genome shotgun (WGS) entry which is preliminary data.</text>
</comment>
<keyword evidence="3" id="KW-0808">Transferase</keyword>
<dbReference type="EC" id="2.3.-.-" evidence="3"/>
<evidence type="ECO:0000313" key="3">
    <source>
        <dbReference type="EMBL" id="MDQ2065524.1"/>
    </source>
</evidence>
<dbReference type="Pfam" id="PF01757">
    <property type="entry name" value="Acyl_transf_3"/>
    <property type="match status" value="1"/>
</dbReference>
<protein>
    <submittedName>
        <fullName evidence="3">Acyltransferase</fullName>
        <ecNumber evidence="3">2.3.-.-</ecNumber>
    </submittedName>
</protein>
<keyword evidence="1" id="KW-0472">Membrane</keyword>
<feature type="domain" description="Acyltransferase 3" evidence="2">
    <location>
        <begin position="13"/>
        <end position="219"/>
    </location>
</feature>
<dbReference type="GO" id="GO:0016746">
    <property type="term" value="F:acyltransferase activity"/>
    <property type="evidence" value="ECO:0007669"/>
    <property type="project" value="UniProtKB-KW"/>
</dbReference>
<reference evidence="3 4" key="1">
    <citation type="submission" date="2023-08" db="EMBL/GenBank/DDBJ databases">
        <title>Characterization of two Paracoccaceae strains isolated from Phycosphere and proposal of Xinfangfangia lacusdiani sp. nov.</title>
        <authorList>
            <person name="Deng Y."/>
            <person name="Zhang Y.Q."/>
        </authorList>
    </citation>
    <scope>NUCLEOTIDE SEQUENCE [LARGE SCALE GENOMIC DNA]</scope>
    <source>
        <strain evidence="3 4">CPCC 101601</strain>
    </source>
</reference>
<feature type="transmembrane region" description="Helical" evidence="1">
    <location>
        <begin position="80"/>
        <end position="101"/>
    </location>
</feature>
<dbReference type="InterPro" id="IPR050879">
    <property type="entry name" value="Acyltransferase_3"/>
</dbReference>
<dbReference type="PANTHER" id="PTHR23028:SF53">
    <property type="entry name" value="ACYL_TRANSF_3 DOMAIN-CONTAINING PROTEIN"/>
    <property type="match status" value="1"/>
</dbReference>
<keyword evidence="4" id="KW-1185">Reference proteome</keyword>
<accession>A0ABU0VUW5</accession>
<gene>
    <name evidence="3" type="ORF">Q9295_04005</name>
</gene>
<organism evidence="3 4">
    <name type="scientific">Pseudogemmobacter lacusdianii</name>
    <dbReference type="NCBI Taxonomy" id="3069608"/>
    <lineage>
        <taxon>Bacteria</taxon>
        <taxon>Pseudomonadati</taxon>
        <taxon>Pseudomonadota</taxon>
        <taxon>Alphaproteobacteria</taxon>
        <taxon>Rhodobacterales</taxon>
        <taxon>Paracoccaceae</taxon>
        <taxon>Pseudogemmobacter</taxon>
    </lineage>
</organism>
<keyword evidence="1" id="KW-1133">Transmembrane helix</keyword>
<proteinExistence type="predicted"/>
<evidence type="ECO:0000259" key="2">
    <source>
        <dbReference type="Pfam" id="PF01757"/>
    </source>
</evidence>
<name>A0ABU0VUW5_9RHOB</name>
<sequence length="232" mass="25361">MHKLIPADPHYRAEIDGLRCLAVMAVVLAHAGWAGLPGGFLGVDIFFVISGFLITQVLSAERAEGRVSLKQFYARRMRRLMPALVVMLTVSLVLGCLVLIPSELRELGVSGAATLLFLSNFYFMDATDYFAATTLNLPLIHTWSLGIEEQFYLVFPLLFLIPMKAALRWGLIVILALASLALANYGADIKPSSNYFFSPSRAWELLAGAAIAGLRRGSAWGRGMDWAGLALL</sequence>
<dbReference type="EMBL" id="JAVDBT010000003">
    <property type="protein sequence ID" value="MDQ2065524.1"/>
    <property type="molecule type" value="Genomic_DNA"/>
</dbReference>
<dbReference type="Proteomes" id="UP001239680">
    <property type="component" value="Unassembled WGS sequence"/>
</dbReference>
<evidence type="ECO:0000313" key="4">
    <source>
        <dbReference type="Proteomes" id="UP001239680"/>
    </source>
</evidence>
<keyword evidence="3" id="KW-0012">Acyltransferase</keyword>
<feature type="transmembrane region" description="Helical" evidence="1">
    <location>
        <begin position="16"/>
        <end position="33"/>
    </location>
</feature>
<evidence type="ECO:0000256" key="1">
    <source>
        <dbReference type="SAM" id="Phobius"/>
    </source>
</evidence>
<dbReference type="PANTHER" id="PTHR23028">
    <property type="entry name" value="ACETYLTRANSFERASE"/>
    <property type="match status" value="1"/>
</dbReference>
<keyword evidence="1" id="KW-0812">Transmembrane</keyword>
<feature type="transmembrane region" description="Helical" evidence="1">
    <location>
        <begin position="167"/>
        <end position="187"/>
    </location>
</feature>
<dbReference type="RefSeq" id="WP_306679211.1">
    <property type="nucleotide sequence ID" value="NZ_JAVDBT010000003.1"/>
</dbReference>
<dbReference type="InterPro" id="IPR002656">
    <property type="entry name" value="Acyl_transf_3_dom"/>
</dbReference>